<dbReference type="PANTHER" id="PTHR34598">
    <property type="entry name" value="BLL6449 PROTEIN"/>
    <property type="match status" value="1"/>
</dbReference>
<accession>A0A6A6YES6</accession>
<dbReference type="InterPro" id="IPR044053">
    <property type="entry name" value="AsaB-like"/>
</dbReference>
<evidence type="ECO:0000256" key="1">
    <source>
        <dbReference type="ARBA" id="ARBA00023002"/>
    </source>
</evidence>
<dbReference type="GO" id="GO:0016491">
    <property type="term" value="F:oxidoreductase activity"/>
    <property type="evidence" value="ECO:0007669"/>
    <property type="project" value="UniProtKB-KW"/>
</dbReference>
<protein>
    <submittedName>
        <fullName evidence="3 5">Uncharacterized protein</fullName>
    </submittedName>
</protein>
<keyword evidence="4" id="KW-1185">Reference proteome</keyword>
<evidence type="ECO:0000313" key="4">
    <source>
        <dbReference type="Proteomes" id="UP000504636"/>
    </source>
</evidence>
<sequence length="212" mass="24346">MVYVLAELSFIADDPRYEREKPYDIVYASSSDPLKSNCQFATSSAIRITDCRSKFEEYNLKHHGFAFLLCPSSVSLRSLLSEDVDTAKEAVQPYLKGTIAIAREELKPERVICFDWRIRKRSVSEVNVSHDGGRVKLHRHLSSDEIAKVTDGEWEIQFVNVWRPISEVVKDAPLTLCDPSSVARDDLPEVDKVHTDHVEESAYLKQRPHREW</sequence>
<keyword evidence="1" id="KW-0560">Oxidoreductase</keyword>
<dbReference type="RefSeq" id="XP_033573997.1">
    <property type="nucleotide sequence ID" value="XM_033722231.1"/>
</dbReference>
<dbReference type="AlphaFoldDB" id="A0A6A6YES6"/>
<proteinExistence type="inferred from homology"/>
<reference evidence="5" key="3">
    <citation type="submission" date="2025-04" db="UniProtKB">
        <authorList>
            <consortium name="RefSeq"/>
        </authorList>
    </citation>
    <scope>IDENTIFICATION</scope>
    <source>
        <strain evidence="5">CBS 304.34</strain>
    </source>
</reference>
<dbReference type="EMBL" id="MU003706">
    <property type="protein sequence ID" value="KAF2807033.1"/>
    <property type="molecule type" value="Genomic_DNA"/>
</dbReference>
<gene>
    <name evidence="3 5" type="ORF">BDZ99DRAFT_479386</name>
</gene>
<name>A0A6A6YES6_9PEZI</name>
<dbReference type="PANTHER" id="PTHR34598:SF3">
    <property type="entry name" value="OXIDOREDUCTASE AN1597"/>
    <property type="match status" value="1"/>
</dbReference>
<comment type="similarity">
    <text evidence="2">Belongs to the asaB hydroxylase/desaturase family.</text>
</comment>
<dbReference type="GeneID" id="54463124"/>
<reference evidence="5" key="2">
    <citation type="submission" date="2020-04" db="EMBL/GenBank/DDBJ databases">
        <authorList>
            <consortium name="NCBI Genome Project"/>
        </authorList>
    </citation>
    <scope>NUCLEOTIDE SEQUENCE</scope>
    <source>
        <strain evidence="5">CBS 304.34</strain>
    </source>
</reference>
<dbReference type="Proteomes" id="UP000504636">
    <property type="component" value="Unplaced"/>
</dbReference>
<evidence type="ECO:0000313" key="3">
    <source>
        <dbReference type="EMBL" id="KAF2807033.1"/>
    </source>
</evidence>
<dbReference type="NCBIfam" id="NF041278">
    <property type="entry name" value="CmcJ_NvfI_EfuI"/>
    <property type="match status" value="1"/>
</dbReference>
<organism evidence="3">
    <name type="scientific">Mytilinidion resinicola</name>
    <dbReference type="NCBI Taxonomy" id="574789"/>
    <lineage>
        <taxon>Eukaryota</taxon>
        <taxon>Fungi</taxon>
        <taxon>Dikarya</taxon>
        <taxon>Ascomycota</taxon>
        <taxon>Pezizomycotina</taxon>
        <taxon>Dothideomycetes</taxon>
        <taxon>Pleosporomycetidae</taxon>
        <taxon>Mytilinidiales</taxon>
        <taxon>Mytilinidiaceae</taxon>
        <taxon>Mytilinidion</taxon>
    </lineage>
</organism>
<evidence type="ECO:0000256" key="2">
    <source>
        <dbReference type="ARBA" id="ARBA00023604"/>
    </source>
</evidence>
<reference evidence="3 5" key="1">
    <citation type="journal article" date="2020" name="Stud. Mycol.">
        <title>101 Dothideomycetes genomes: a test case for predicting lifestyles and emergence of pathogens.</title>
        <authorList>
            <person name="Haridas S."/>
            <person name="Albert R."/>
            <person name="Binder M."/>
            <person name="Bloem J."/>
            <person name="Labutti K."/>
            <person name="Salamov A."/>
            <person name="Andreopoulos B."/>
            <person name="Baker S."/>
            <person name="Barry K."/>
            <person name="Bills G."/>
            <person name="Bluhm B."/>
            <person name="Cannon C."/>
            <person name="Castanera R."/>
            <person name="Culley D."/>
            <person name="Daum C."/>
            <person name="Ezra D."/>
            <person name="Gonzalez J."/>
            <person name="Henrissat B."/>
            <person name="Kuo A."/>
            <person name="Liang C."/>
            <person name="Lipzen A."/>
            <person name="Lutzoni F."/>
            <person name="Magnuson J."/>
            <person name="Mondo S."/>
            <person name="Nolan M."/>
            <person name="Ohm R."/>
            <person name="Pangilinan J."/>
            <person name="Park H.-J."/>
            <person name="Ramirez L."/>
            <person name="Alfaro M."/>
            <person name="Sun H."/>
            <person name="Tritt A."/>
            <person name="Yoshinaga Y."/>
            <person name="Zwiers L.-H."/>
            <person name="Turgeon B."/>
            <person name="Goodwin S."/>
            <person name="Spatafora J."/>
            <person name="Crous P."/>
            <person name="Grigoriev I."/>
        </authorList>
    </citation>
    <scope>NUCLEOTIDE SEQUENCE</scope>
    <source>
        <strain evidence="3 5">CBS 304.34</strain>
    </source>
</reference>
<dbReference type="OrthoDB" id="412788at2759"/>
<evidence type="ECO:0000313" key="5">
    <source>
        <dbReference type="RefSeq" id="XP_033573997.1"/>
    </source>
</evidence>